<dbReference type="EMBL" id="JACASF010000004">
    <property type="protein sequence ID" value="KAF6479257.1"/>
    <property type="molecule type" value="Genomic_DNA"/>
</dbReference>
<dbReference type="Proteomes" id="UP000550707">
    <property type="component" value="Unassembled WGS sequence"/>
</dbReference>
<dbReference type="PANTHER" id="PTHR28457">
    <property type="entry name" value="COILED-COIL DOMAIN-CONTAINING PROTEIN 189"/>
    <property type="match status" value="1"/>
</dbReference>
<gene>
    <name evidence="1" type="ORF">HJG59_001941</name>
</gene>
<protein>
    <submittedName>
        <fullName evidence="1">Uncharacterized protein</fullName>
    </submittedName>
</protein>
<evidence type="ECO:0000313" key="1">
    <source>
        <dbReference type="EMBL" id="KAF6479257.1"/>
    </source>
</evidence>
<accession>A0A7J8I3X1</accession>
<dbReference type="PANTHER" id="PTHR28457:SF2">
    <property type="entry name" value="SIMILAR TO 4930578I06RIK PROTEIN"/>
    <property type="match status" value="1"/>
</dbReference>
<dbReference type="InterPro" id="IPR032727">
    <property type="entry name" value="CLAMP"/>
</dbReference>
<comment type="caution">
    <text evidence="1">The sequence shown here is derived from an EMBL/GenBank/DDBJ whole genome shotgun (WGS) entry which is preliminary data.</text>
</comment>
<evidence type="ECO:0000313" key="2">
    <source>
        <dbReference type="Proteomes" id="UP000550707"/>
    </source>
</evidence>
<proteinExistence type="predicted"/>
<keyword evidence="2" id="KW-1185">Reference proteome</keyword>
<sequence>MGGGGQGGQVHRRAARGNQRLYQYVLGQDQEVNLTVTHLEVCAPPQPLPLAEGKDRDLWKHEQQVAELGMAEAQKFLEVPVQQSRVLKREELENFINEAIHIQTESLKEVLQCEIQAIYDILDLKLQKKTLNLNAPIPFPLSIAGQSGQDEALKFNKARKEKKAKGKKM</sequence>
<reference evidence="1 2" key="1">
    <citation type="journal article" date="2020" name="Nature">
        <title>Six reference-quality genomes reveal evolution of bat adaptations.</title>
        <authorList>
            <person name="Jebb D."/>
            <person name="Huang Z."/>
            <person name="Pippel M."/>
            <person name="Hughes G.M."/>
            <person name="Lavrichenko K."/>
            <person name="Devanna P."/>
            <person name="Winkler S."/>
            <person name="Jermiin L.S."/>
            <person name="Skirmuntt E.C."/>
            <person name="Katzourakis A."/>
            <person name="Burkitt-Gray L."/>
            <person name="Ray D.A."/>
            <person name="Sullivan K.A.M."/>
            <person name="Roscito J.G."/>
            <person name="Kirilenko B.M."/>
            <person name="Davalos L.M."/>
            <person name="Corthals A.P."/>
            <person name="Power M.L."/>
            <person name="Jones G."/>
            <person name="Ransome R.D."/>
            <person name="Dechmann D.K.N."/>
            <person name="Locatelli A.G."/>
            <person name="Puechmaille S.J."/>
            <person name="Fedrigo O."/>
            <person name="Jarvis E.D."/>
            <person name="Hiller M."/>
            <person name="Vernes S.C."/>
            <person name="Myers E.W."/>
            <person name="Teeling E.C."/>
        </authorList>
    </citation>
    <scope>NUCLEOTIDE SEQUENCE [LARGE SCALE GENOMIC DNA]</scope>
    <source>
        <strain evidence="1">MMolMol1</strain>
        <tissue evidence="1">Muscle</tissue>
    </source>
</reference>
<name>A0A7J8I3X1_MOLMO</name>
<dbReference type="AlphaFoldDB" id="A0A7J8I3X1"/>
<organism evidence="1 2">
    <name type="scientific">Molossus molossus</name>
    <name type="common">Pallas' mastiff bat</name>
    <name type="synonym">Vespertilio molossus</name>
    <dbReference type="NCBI Taxonomy" id="27622"/>
    <lineage>
        <taxon>Eukaryota</taxon>
        <taxon>Metazoa</taxon>
        <taxon>Chordata</taxon>
        <taxon>Craniata</taxon>
        <taxon>Vertebrata</taxon>
        <taxon>Euteleostomi</taxon>
        <taxon>Mammalia</taxon>
        <taxon>Eutheria</taxon>
        <taxon>Laurasiatheria</taxon>
        <taxon>Chiroptera</taxon>
        <taxon>Yangochiroptera</taxon>
        <taxon>Molossidae</taxon>
        <taxon>Molossus</taxon>
    </lineage>
</organism>